<evidence type="ECO:0000313" key="5">
    <source>
        <dbReference type="Proteomes" id="UP000078348"/>
    </source>
</evidence>
<accession>A0A196S9D6</accession>
<feature type="domain" description="BRCA2 OB1" evidence="3">
    <location>
        <begin position="924"/>
        <end position="1082"/>
    </location>
</feature>
<feature type="compositionally biased region" description="Basic and acidic residues" evidence="2">
    <location>
        <begin position="617"/>
        <end position="633"/>
    </location>
</feature>
<feature type="compositionally biased region" description="Basic and acidic residues" evidence="2">
    <location>
        <begin position="489"/>
        <end position="504"/>
    </location>
</feature>
<keyword evidence="5" id="KW-1185">Reference proteome</keyword>
<dbReference type="Pfam" id="PF09103">
    <property type="entry name" value="BRCA-2_OB1"/>
    <property type="match status" value="1"/>
</dbReference>
<feature type="region of interest" description="Disordered" evidence="2">
    <location>
        <begin position="126"/>
        <end position="159"/>
    </location>
</feature>
<dbReference type="PANTHER" id="PTHR11289">
    <property type="entry name" value="BREAST CANCER TYPE 2 SUSCEPTIBILITY PROTEIN BRCA2"/>
    <property type="match status" value="1"/>
</dbReference>
<gene>
    <name evidence="4" type="ORF">AV274_5617</name>
</gene>
<feature type="compositionally biased region" description="Basic and acidic residues" evidence="2">
    <location>
        <begin position="135"/>
        <end position="147"/>
    </location>
</feature>
<feature type="compositionally biased region" description="Basic and acidic residues" evidence="2">
    <location>
        <begin position="514"/>
        <end position="540"/>
    </location>
</feature>
<dbReference type="Proteomes" id="UP000078348">
    <property type="component" value="Unassembled WGS sequence"/>
</dbReference>
<feature type="compositionally biased region" description="Basic and acidic residues" evidence="2">
    <location>
        <begin position="551"/>
        <end position="577"/>
    </location>
</feature>
<dbReference type="STRING" id="478820.A0A196S9D6"/>
<evidence type="ECO:0000313" key="4">
    <source>
        <dbReference type="EMBL" id="OAO12702.1"/>
    </source>
</evidence>
<name>A0A196S9D6_BLAHN</name>
<comment type="caution">
    <text evidence="4">The sequence shown here is derived from an EMBL/GenBank/DDBJ whole genome shotgun (WGS) entry which is preliminary data.</text>
</comment>
<protein>
    <submittedName>
        <fullName evidence="4">Breast cancer type 2 susceptibility protein</fullName>
    </submittedName>
</protein>
<dbReference type="Gene3D" id="2.40.50.140">
    <property type="entry name" value="Nucleic acid-binding proteins"/>
    <property type="match status" value="2"/>
</dbReference>
<dbReference type="GO" id="GO:0000724">
    <property type="term" value="P:double-strand break repair via homologous recombination"/>
    <property type="evidence" value="ECO:0007669"/>
    <property type="project" value="InterPro"/>
</dbReference>
<feature type="region of interest" description="Disordered" evidence="2">
    <location>
        <begin position="489"/>
        <end position="678"/>
    </location>
</feature>
<evidence type="ECO:0000256" key="2">
    <source>
        <dbReference type="SAM" id="MobiDB-lite"/>
    </source>
</evidence>
<dbReference type="SUPFAM" id="SSF50249">
    <property type="entry name" value="Nucleic acid-binding proteins"/>
    <property type="match status" value="2"/>
</dbReference>
<feature type="region of interest" description="Disordered" evidence="2">
    <location>
        <begin position="1"/>
        <end position="53"/>
    </location>
</feature>
<dbReference type="PANTHER" id="PTHR11289:SF0">
    <property type="entry name" value="BREAST CANCER TYPE 2 SUSCEPTIBILITY PROTEIN"/>
    <property type="match status" value="1"/>
</dbReference>
<dbReference type="GO" id="GO:0006355">
    <property type="term" value="P:regulation of DNA-templated transcription"/>
    <property type="evidence" value="ECO:0007669"/>
    <property type="project" value="TreeGrafter"/>
</dbReference>
<dbReference type="InterPro" id="IPR012340">
    <property type="entry name" value="NA-bd_OB-fold"/>
</dbReference>
<reference evidence="4 5" key="1">
    <citation type="submission" date="2016-05" db="EMBL/GenBank/DDBJ databases">
        <title>Nuclear genome of Blastocystis sp. subtype 1 NandII.</title>
        <authorList>
            <person name="Gentekaki E."/>
            <person name="Curtis B."/>
            <person name="Stairs C."/>
            <person name="Eme L."/>
            <person name="Herman E."/>
            <person name="Klimes V."/>
            <person name="Arias M.C."/>
            <person name="Elias M."/>
            <person name="Hilliou F."/>
            <person name="Klute M."/>
            <person name="Malik S.-B."/>
            <person name="Pightling A."/>
            <person name="Rachubinski R."/>
            <person name="Salas D."/>
            <person name="Schlacht A."/>
            <person name="Suga H."/>
            <person name="Archibald J."/>
            <person name="Ball S.G."/>
            <person name="Clark G."/>
            <person name="Dacks J."/>
            <person name="Van Der Giezen M."/>
            <person name="Tsaousis A."/>
            <person name="Roger A."/>
        </authorList>
    </citation>
    <scope>NUCLEOTIDE SEQUENCE [LARGE SCALE GENOMIC DNA]</scope>
    <source>
        <strain evidence="5">ATCC 50177 / NandII</strain>
    </source>
</reference>
<sequence>MSESLFQDQSLLDSQKEAASKASDCDAPQKEKQADGEIRNEAAVSDDSNEIATAQMHQLTEEEERKLEEAIQRNRVPSLHADRIISSCFHNSNESVGSSRLLSRSLLNNFIGIQYYYSSHGYRIPDPESSPLESTKQEEASMEKAESDTLFPDSTVISSTDEGAKNDVVFVSPKKMRRAPSASERNLTCSYPSQSGVDSISSSLQHDLDAMLNLPISLPSPGRSVCDVEKKESDMCVFSTGRGKKIEVSEEKMREAEVKLNGYMKEEEKSGGLCLFSTGRGKKLTIDENKLKEAEKKLNGYMREEEEKKEESGVSLFSTGRGKRIAVSEEKMKEAETKLNGYLGEGEKESGVSLFTTGRGKKLKIDDNKLKEAEKKLDGYMKEEKEEPGVSLFTTGRGKKIEVSEEKMREAENKLNGYAKEEEEGMCLFSTGRGKRLRIDESKLKEAEVKLNGYMREEEKEESGVSLFSTGRGKRLKIDEKRLREAKERMEGYMNGEEEKKEEGMSLFTTGRGKKIEVSEEKMREAEKKLKGYSKEEKDNTPSLFTTGRGKKIEVSEEKMREAENKLNGYSKEEKDNTPSLFTTGRGKQVAMSSRQLAQASALLDRLAEQDTPTIQRPERASPDRVEEQHVVEKVGSQRVSVAVGGGPRKPQLAPPSPKKEKNLHKVNREAYEKNVSGARKKKEYVPIRIMNNNFIYSQPDARSSRARLKGQSGAKGKTVSEAVQAMMKKWNYSLDITDSPAPENGAFSRLTQQYGTPFHQEYSRLHESVRTTLENGGMQPRARDALEATDLFFALSQCEYNAQKDWNETLARAGVNPFLLSITSRNAEFVVFASDALDALPVAFHTVDTPNPMFERLLELMRREGAEASLLTPAWLRCQYRNVLWKQASKSRWARSAEPCRLRLVLQNCLWRYFTELFLARPPPLKRLVQRDESEARFVTLVVSDVLACPPLPDYDQVEEAPAEKKEIPAGVVELTDGWYFIEAALDPALTALLQVHLIYPGLKLRVACARIQNNSSGCAPLEMRVNQPRRPQPRFFSLEAGESGGEKEVAFFGEESAAPRYMLQYNNTRRAAWNGPVGFVPSYTFNTNINDCINEGGPIPQTDVVVVRKYGVRFQEQVGERRVYRTEEEERREQKRWEEAYAGVVKEVVAKKEKAWEAEDRAVEEEAEWVRSRREQERQSEIESEAQRVMEARGMKERVVSMIGYLQVMSPYRFEAEEKEKGVDVNSLCLMTGGKVDPVVGASHHIYDTIFVTLWNTNAAMMESLKEGCVYRVTMLQAQQSVDPQRNELLLSTSNGTRWEDITDAYKKAMVGKKSVFDVWRPRQVASLKAVETEWREKRRTLDCDLLLFFLFSSAKKQNEKQGFYYEITFCDISGHVAILTVSEAFFPSLPSFAFLSLYSLVDAQYRNFDSTLHFHLLAFSKHTQIASSIPSASAAKSLFTLFASAAKRALPEQNLLNEAAELQAVFAGQAHYSTDVARRAANRCFVGAFVKEICLSSTALLAFRTDPPSMYKPVRTISCGPRRSVGGEKRRRSSLGVVRSADSSLLSEMAAENELQATGRIREYFEQSGCHCFDEERTVHVFVSILSQNGEVVEMEMRVKELLLVVLSLCEMDARNGWRLLSCIQSAVEKHDCAAFHHIQFTKQTEARFAAEYLFALACHSGKCACGCSVEWSEEEREEIQKVCLEEMRGVAWIMEKEEGTDRIQSVECI</sequence>
<evidence type="ECO:0000256" key="1">
    <source>
        <dbReference type="SAM" id="Coils"/>
    </source>
</evidence>
<evidence type="ECO:0000259" key="3">
    <source>
        <dbReference type="Pfam" id="PF09103"/>
    </source>
</evidence>
<organism evidence="4 5">
    <name type="scientific">Blastocystis sp. subtype 1 (strain ATCC 50177 / NandII)</name>
    <dbReference type="NCBI Taxonomy" id="478820"/>
    <lineage>
        <taxon>Eukaryota</taxon>
        <taxon>Sar</taxon>
        <taxon>Stramenopiles</taxon>
        <taxon>Bigyra</taxon>
        <taxon>Opalozoa</taxon>
        <taxon>Opalinata</taxon>
        <taxon>Blastocystidae</taxon>
        <taxon>Blastocystis</taxon>
    </lineage>
</organism>
<dbReference type="InterPro" id="IPR015187">
    <property type="entry name" value="BRCA2_OB_1"/>
</dbReference>
<feature type="compositionally biased region" description="Polar residues" evidence="2">
    <location>
        <begin position="1"/>
        <end position="13"/>
    </location>
</feature>
<dbReference type="InterPro" id="IPR015525">
    <property type="entry name" value="BRCA2"/>
</dbReference>
<dbReference type="EMBL" id="LXWW01000523">
    <property type="protein sequence ID" value="OAO12702.1"/>
    <property type="molecule type" value="Genomic_DNA"/>
</dbReference>
<dbReference type="OrthoDB" id="207430at2759"/>
<proteinExistence type="predicted"/>
<keyword evidence="1" id="KW-0175">Coiled coil</keyword>
<feature type="coiled-coil region" evidence="1">
    <location>
        <begin position="246"/>
        <end position="457"/>
    </location>
</feature>
<feature type="compositionally biased region" description="Basic and acidic residues" evidence="2">
    <location>
        <begin position="14"/>
        <end position="40"/>
    </location>
</feature>